<dbReference type="InterPro" id="IPR015424">
    <property type="entry name" value="PyrdxlP-dep_Trfase"/>
</dbReference>
<dbReference type="SUPFAM" id="SSF53383">
    <property type="entry name" value="PLP-dependent transferases"/>
    <property type="match status" value="1"/>
</dbReference>
<dbReference type="Gene3D" id="3.40.640.10">
    <property type="entry name" value="Type I PLP-dependent aspartate aminotransferase-like (Major domain)"/>
    <property type="match status" value="1"/>
</dbReference>
<comment type="function">
    <text evidence="2">The glycine cleavage system catalyzes the degradation of glycine. The P protein binds the alpha-amino group of glycine through its pyridoxal phosphate cofactor; CO(2) is released and the remaining methylamine moiety is then transferred to the lipoamide cofactor of the H protein.</text>
</comment>
<dbReference type="GO" id="GO:0019464">
    <property type="term" value="P:glycine decarboxylation via glycine cleavage system"/>
    <property type="evidence" value="ECO:0007669"/>
    <property type="project" value="UniProtKB-UniRule"/>
</dbReference>
<dbReference type="InterPro" id="IPR023010">
    <property type="entry name" value="GcvPA"/>
</dbReference>
<proteinExistence type="inferred from homology"/>
<dbReference type="Gene3D" id="3.90.1150.10">
    <property type="entry name" value="Aspartate Aminotransferase, domain 1"/>
    <property type="match status" value="1"/>
</dbReference>
<dbReference type="InterPro" id="IPR015421">
    <property type="entry name" value="PyrdxlP-dep_Trfase_major"/>
</dbReference>
<dbReference type="GO" id="GO:0004375">
    <property type="term" value="F:glycine dehydrogenase (decarboxylating) activity"/>
    <property type="evidence" value="ECO:0007669"/>
    <property type="project" value="UniProtKB-EC"/>
</dbReference>
<sequence length="447" mass="47483">MRYLPLTEADRASMLARIGVAEIDALFADVPDGALLRDLPDLPRRKGEMEVERILGRMAARNVAASSVPFFVGAGAYKHHIPATVDHVIQRSEFLTSYTPYQPEIAQGTLQYLFEFQTQVAALTGMEVANASMYDGSTGTAEAVLMAHRVTRRRKAVLSGGLHAHYAEVVRTTTQMAGDEVVSLPPDVTASEDIIARIDDETSCVVVQSPDVFGNLRDLRPIAAAAQKHGALLIAVFTEAVSLGLVESPGAQGADIVVGEGQSIGVPLSFGGPYVGLFATRQKYIRQMPGRLCGETVDAEGRRGFVLTLSTREQHIRRDKATSNICTNSGLCCLAFTIHMSLLGEAGLSRLARINHAAAIKLADALAAVPGVEVMTKAFFNEITLRLPKPAAGVVETLAGQGILAGVPASRLYPGQGLDDLLIVASTEVNTDEDRAALVTALTGALA</sequence>
<dbReference type="Pfam" id="PF02347">
    <property type="entry name" value="GDC-P"/>
    <property type="match status" value="1"/>
</dbReference>
<gene>
    <name evidence="2" type="primary">gcvPA</name>
    <name evidence="4" type="ORF">EV668_1914</name>
</gene>
<dbReference type="EC" id="1.4.4.2" evidence="2"/>
<keyword evidence="1 2" id="KW-0560">Oxidoreductase</keyword>
<evidence type="ECO:0000256" key="2">
    <source>
        <dbReference type="HAMAP-Rule" id="MF_00712"/>
    </source>
</evidence>
<accession>A0A4R7CBX9</accession>
<reference evidence="4 5" key="1">
    <citation type="submission" date="2019-03" db="EMBL/GenBank/DDBJ databases">
        <title>Genomic Encyclopedia of Type Strains, Phase IV (KMG-IV): sequencing the most valuable type-strain genomes for metagenomic binning, comparative biology and taxonomic classification.</title>
        <authorList>
            <person name="Goeker M."/>
        </authorList>
    </citation>
    <scope>NUCLEOTIDE SEQUENCE [LARGE SCALE GENOMIC DNA]</scope>
    <source>
        <strain evidence="4 5">DSM 25903</strain>
    </source>
</reference>
<dbReference type="PIRSF" id="PIRSF006815">
    <property type="entry name" value="GcvPA"/>
    <property type="match status" value="1"/>
</dbReference>
<evidence type="ECO:0000256" key="1">
    <source>
        <dbReference type="ARBA" id="ARBA00023002"/>
    </source>
</evidence>
<protein>
    <recommendedName>
        <fullName evidence="2">Probable glycine dehydrogenase (decarboxylating) subunit 1</fullName>
        <ecNumber evidence="2">1.4.4.2</ecNumber>
    </recommendedName>
    <alternativeName>
        <fullName evidence="2">Glycine cleavage system P-protein subunit 1</fullName>
    </alternativeName>
    <alternativeName>
        <fullName evidence="2">Glycine decarboxylase subunit 1</fullName>
    </alternativeName>
    <alternativeName>
        <fullName evidence="2">Glycine dehydrogenase (aminomethyl-transferring) subunit 1</fullName>
    </alternativeName>
</protein>
<dbReference type="GO" id="GO:0009116">
    <property type="term" value="P:nucleoside metabolic process"/>
    <property type="evidence" value="ECO:0007669"/>
    <property type="project" value="InterPro"/>
</dbReference>
<keyword evidence="5" id="KW-1185">Reference proteome</keyword>
<feature type="domain" description="Glycine cleavage system P-protein N-terminal" evidence="3">
    <location>
        <begin position="1"/>
        <end position="393"/>
    </location>
</feature>
<evidence type="ECO:0000313" key="4">
    <source>
        <dbReference type="EMBL" id="TDR94626.1"/>
    </source>
</evidence>
<comment type="caution">
    <text evidence="4">The sequence shown here is derived from an EMBL/GenBank/DDBJ whole genome shotgun (WGS) entry which is preliminary data.</text>
</comment>
<dbReference type="RefSeq" id="WP_133769500.1">
    <property type="nucleotide sequence ID" value="NZ_SNZR01000011.1"/>
</dbReference>
<dbReference type="Proteomes" id="UP000295122">
    <property type="component" value="Unassembled WGS sequence"/>
</dbReference>
<dbReference type="EMBL" id="SNZR01000011">
    <property type="protein sequence ID" value="TDR94626.1"/>
    <property type="molecule type" value="Genomic_DNA"/>
</dbReference>
<dbReference type="InterPro" id="IPR049315">
    <property type="entry name" value="GDC-P_N"/>
</dbReference>
<evidence type="ECO:0000313" key="5">
    <source>
        <dbReference type="Proteomes" id="UP000295122"/>
    </source>
</evidence>
<dbReference type="AlphaFoldDB" id="A0A4R7CBX9"/>
<dbReference type="NCBIfam" id="NF001696">
    <property type="entry name" value="PRK00451.1"/>
    <property type="match status" value="1"/>
</dbReference>
<name>A0A4R7CBX9_9HYPH</name>
<dbReference type="PANTHER" id="PTHR42806">
    <property type="entry name" value="GLYCINE CLEAVAGE SYSTEM P-PROTEIN"/>
    <property type="match status" value="1"/>
</dbReference>
<dbReference type="OrthoDB" id="9801272at2"/>
<comment type="catalytic activity">
    <reaction evidence="2">
        <text>N(6)-[(R)-lipoyl]-L-lysyl-[glycine-cleavage complex H protein] + glycine + H(+) = N(6)-[(R)-S(8)-aminomethyldihydrolipoyl]-L-lysyl-[glycine-cleavage complex H protein] + CO2</text>
        <dbReference type="Rhea" id="RHEA:24304"/>
        <dbReference type="Rhea" id="RHEA-COMP:10494"/>
        <dbReference type="Rhea" id="RHEA-COMP:10495"/>
        <dbReference type="ChEBI" id="CHEBI:15378"/>
        <dbReference type="ChEBI" id="CHEBI:16526"/>
        <dbReference type="ChEBI" id="CHEBI:57305"/>
        <dbReference type="ChEBI" id="CHEBI:83099"/>
        <dbReference type="ChEBI" id="CHEBI:83143"/>
        <dbReference type="EC" id="1.4.4.2"/>
    </reaction>
</comment>
<dbReference type="InterPro" id="IPR015422">
    <property type="entry name" value="PyrdxlP-dep_Trfase_small"/>
</dbReference>
<evidence type="ECO:0000259" key="3">
    <source>
        <dbReference type="Pfam" id="PF02347"/>
    </source>
</evidence>
<dbReference type="HAMAP" id="MF_00712">
    <property type="entry name" value="GcvPA"/>
    <property type="match status" value="1"/>
</dbReference>
<dbReference type="PANTHER" id="PTHR42806:SF1">
    <property type="entry name" value="GLYCINE DEHYDROGENASE (DECARBOXYLATING)"/>
    <property type="match status" value="1"/>
</dbReference>
<comment type="similarity">
    <text evidence="2">Belongs to the GcvP family. N-terminal subunit subfamily.</text>
</comment>
<comment type="subunit">
    <text evidence="2">The glycine cleavage system is composed of four proteins: P, T, L and H. In this organism, the P 'protein' is a heterodimer of two subunits.</text>
</comment>
<organism evidence="4 5">
    <name type="scientific">Enterovirga rhinocerotis</name>
    <dbReference type="NCBI Taxonomy" id="1339210"/>
    <lineage>
        <taxon>Bacteria</taxon>
        <taxon>Pseudomonadati</taxon>
        <taxon>Pseudomonadota</taxon>
        <taxon>Alphaproteobacteria</taxon>
        <taxon>Hyphomicrobiales</taxon>
        <taxon>Methylobacteriaceae</taxon>
        <taxon>Enterovirga</taxon>
    </lineage>
</organism>